<name>A0A060ZA68_ONCMY</name>
<feature type="region of interest" description="Disordered" evidence="3">
    <location>
        <begin position="1"/>
        <end position="72"/>
    </location>
</feature>
<dbReference type="GO" id="GO:0000776">
    <property type="term" value="C:kinetochore"/>
    <property type="evidence" value="ECO:0007669"/>
    <property type="project" value="TreeGrafter"/>
</dbReference>
<dbReference type="GO" id="GO:0051257">
    <property type="term" value="P:meiotic spindle midzone assembly"/>
    <property type="evidence" value="ECO:0007669"/>
    <property type="project" value="TreeGrafter"/>
</dbReference>
<organism evidence="4 5">
    <name type="scientific">Oncorhynchus mykiss</name>
    <name type="common">Rainbow trout</name>
    <name type="synonym">Salmo gairdneri</name>
    <dbReference type="NCBI Taxonomy" id="8022"/>
    <lineage>
        <taxon>Eukaryota</taxon>
        <taxon>Metazoa</taxon>
        <taxon>Chordata</taxon>
        <taxon>Craniata</taxon>
        <taxon>Vertebrata</taxon>
        <taxon>Euteleostomi</taxon>
        <taxon>Actinopterygii</taxon>
        <taxon>Neopterygii</taxon>
        <taxon>Teleostei</taxon>
        <taxon>Protacanthopterygii</taxon>
        <taxon>Salmoniformes</taxon>
        <taxon>Salmonidae</taxon>
        <taxon>Salmoninae</taxon>
        <taxon>Oncorhynchus</taxon>
    </lineage>
</organism>
<dbReference type="GO" id="GO:0005737">
    <property type="term" value="C:cytoplasm"/>
    <property type="evidence" value="ECO:0007669"/>
    <property type="project" value="UniProtKB-SubCell"/>
</dbReference>
<dbReference type="PANTHER" id="PTHR13142">
    <property type="entry name" value="INNER CENTROMERE PROTEIN"/>
    <property type="match status" value="1"/>
</dbReference>
<gene>
    <name evidence="4" type="ORF">GSONMT00014911001</name>
</gene>
<dbReference type="AlphaFoldDB" id="A0A060ZA68"/>
<dbReference type="GO" id="GO:0005634">
    <property type="term" value="C:nucleus"/>
    <property type="evidence" value="ECO:0007669"/>
    <property type="project" value="TreeGrafter"/>
</dbReference>
<dbReference type="GO" id="GO:0051310">
    <property type="term" value="P:metaphase chromosome alignment"/>
    <property type="evidence" value="ECO:0007669"/>
    <property type="project" value="TreeGrafter"/>
</dbReference>
<dbReference type="GO" id="GO:0032133">
    <property type="term" value="C:chromosome passenger complex"/>
    <property type="evidence" value="ECO:0007669"/>
    <property type="project" value="TreeGrafter"/>
</dbReference>
<dbReference type="EMBL" id="FR960035">
    <property type="protein sequence ID" value="CDR00717.1"/>
    <property type="molecule type" value="Genomic_DNA"/>
</dbReference>
<sequence>MAQTTPTVPPPASIISKAKTATPDSGSDDSGKKPPSSLGPRLSAKRRAAADEFQSPRKKPSPPVKSQSVRPNMRSFLHTVQKNQMLMMTPSSLGRNTVMKSFIKHTTPGRADLKSGCGVVVCIIVLWCGMWWGGCLCALTGTCHLSSFPPTPPELTLGSKGAQRLGLL</sequence>
<evidence type="ECO:0000256" key="1">
    <source>
        <dbReference type="ARBA" id="ARBA00004496"/>
    </source>
</evidence>
<dbReference type="STRING" id="8022.A0A060ZA68"/>
<proteinExistence type="predicted"/>
<reference evidence="4" key="2">
    <citation type="submission" date="2014-03" db="EMBL/GenBank/DDBJ databases">
        <authorList>
            <person name="Genoscope - CEA"/>
        </authorList>
    </citation>
    <scope>NUCLEOTIDE SEQUENCE</scope>
</reference>
<evidence type="ECO:0000256" key="3">
    <source>
        <dbReference type="SAM" id="MobiDB-lite"/>
    </source>
</evidence>
<evidence type="ECO:0000313" key="4">
    <source>
        <dbReference type="EMBL" id="CDR00717.1"/>
    </source>
</evidence>
<reference evidence="4" key="1">
    <citation type="journal article" date="2014" name="Nat. Commun.">
        <title>The rainbow trout genome provides novel insights into evolution after whole-genome duplication in vertebrates.</title>
        <authorList>
            <person name="Berthelot C."/>
            <person name="Brunet F."/>
            <person name="Chalopin D."/>
            <person name="Juanchich A."/>
            <person name="Bernard M."/>
            <person name="Noel B."/>
            <person name="Bento P."/>
            <person name="Da Silva C."/>
            <person name="Labadie K."/>
            <person name="Alberti A."/>
            <person name="Aury J.M."/>
            <person name="Louis A."/>
            <person name="Dehais P."/>
            <person name="Bardou P."/>
            <person name="Montfort J."/>
            <person name="Klopp C."/>
            <person name="Cabau C."/>
            <person name="Gaspin C."/>
            <person name="Thorgaard G.H."/>
            <person name="Boussaha M."/>
            <person name="Quillet E."/>
            <person name="Guyomard R."/>
            <person name="Galiana D."/>
            <person name="Bobe J."/>
            <person name="Volff J.N."/>
            <person name="Genet C."/>
            <person name="Wincker P."/>
            <person name="Jaillon O."/>
            <person name="Roest Crollius H."/>
            <person name="Guiguen Y."/>
        </authorList>
    </citation>
    <scope>NUCLEOTIDE SEQUENCE [LARGE SCALE GENOMIC DNA]</scope>
</reference>
<comment type="subcellular location">
    <subcellularLocation>
        <location evidence="1">Cytoplasm</location>
    </subcellularLocation>
</comment>
<dbReference type="PaxDb" id="8022-A0A060ZA68"/>
<accession>A0A060ZA68</accession>
<evidence type="ECO:0000313" key="5">
    <source>
        <dbReference type="Proteomes" id="UP000193380"/>
    </source>
</evidence>
<dbReference type="GO" id="GO:0030496">
    <property type="term" value="C:midbody"/>
    <property type="evidence" value="ECO:0007669"/>
    <property type="project" value="TreeGrafter"/>
</dbReference>
<dbReference type="PANTHER" id="PTHR13142:SF1">
    <property type="entry name" value="INNER CENTROMERE PROTEIN"/>
    <property type="match status" value="1"/>
</dbReference>
<dbReference type="GO" id="GO:1990385">
    <property type="term" value="C:meiotic spindle midzone"/>
    <property type="evidence" value="ECO:0007669"/>
    <property type="project" value="TreeGrafter"/>
</dbReference>
<dbReference type="Proteomes" id="UP000193380">
    <property type="component" value="Unassembled WGS sequence"/>
</dbReference>
<dbReference type="GO" id="GO:0000281">
    <property type="term" value="P:mitotic cytokinesis"/>
    <property type="evidence" value="ECO:0007669"/>
    <property type="project" value="TreeGrafter"/>
</dbReference>
<keyword evidence="2" id="KW-0963">Cytoplasm</keyword>
<evidence type="ECO:0000256" key="2">
    <source>
        <dbReference type="ARBA" id="ARBA00022490"/>
    </source>
</evidence>
<protein>
    <submittedName>
        <fullName evidence="4">Uncharacterized protein</fullName>
    </submittedName>
</protein>